<dbReference type="InterPro" id="IPR009100">
    <property type="entry name" value="AcylCoA_DH/oxidase_NM_dom_sf"/>
</dbReference>
<dbReference type="InterPro" id="IPR013786">
    <property type="entry name" value="AcylCoA_DH/ox_N"/>
</dbReference>
<comment type="cofactor">
    <cofactor evidence="1 6">
        <name>FAD</name>
        <dbReference type="ChEBI" id="CHEBI:57692"/>
    </cofactor>
</comment>
<organism evidence="11 12">
    <name type="scientific">Thermoactinomyces intermedius</name>
    <dbReference type="NCBI Taxonomy" id="2024"/>
    <lineage>
        <taxon>Bacteria</taxon>
        <taxon>Bacillati</taxon>
        <taxon>Bacillota</taxon>
        <taxon>Bacilli</taxon>
        <taxon>Bacillales</taxon>
        <taxon>Thermoactinomycetaceae</taxon>
        <taxon>Thermoactinomyces</taxon>
    </lineage>
</organism>
<reference evidence="11 12" key="1">
    <citation type="submission" date="2020-12" db="EMBL/GenBank/DDBJ databases">
        <title>WGS of Thermoactinomyces spp.</title>
        <authorList>
            <person name="Cheng K."/>
        </authorList>
    </citation>
    <scope>NUCLEOTIDE SEQUENCE [LARGE SCALE GENOMIC DNA]</scope>
    <source>
        <strain evidence="12">CICC 10671\DSM 43846</strain>
    </source>
</reference>
<dbReference type="InterPro" id="IPR009075">
    <property type="entry name" value="AcylCo_DH/oxidase_C"/>
</dbReference>
<keyword evidence="5 6" id="KW-0560">Oxidoreductase</keyword>
<comment type="similarity">
    <text evidence="2 6">Belongs to the acyl-CoA dehydrogenase family.</text>
</comment>
<dbReference type="Pfam" id="PF00441">
    <property type="entry name" value="Acyl-CoA_dh_1"/>
    <property type="match status" value="1"/>
</dbReference>
<dbReference type="Pfam" id="PF02770">
    <property type="entry name" value="Acyl-CoA_dh_M"/>
    <property type="match status" value="1"/>
</dbReference>
<protein>
    <submittedName>
        <fullName evidence="11">Acyl-CoA dehydrogenase family protein</fullName>
    </submittedName>
</protein>
<dbReference type="SUPFAM" id="SSF56645">
    <property type="entry name" value="Acyl-CoA dehydrogenase NM domain-like"/>
    <property type="match status" value="1"/>
</dbReference>
<proteinExistence type="inferred from homology"/>
<keyword evidence="7" id="KW-0812">Transmembrane</keyword>
<evidence type="ECO:0000256" key="4">
    <source>
        <dbReference type="ARBA" id="ARBA00022827"/>
    </source>
</evidence>
<feature type="domain" description="Acyl-CoA oxidase/dehydrogenase middle" evidence="9">
    <location>
        <begin position="135"/>
        <end position="230"/>
    </location>
</feature>
<keyword evidence="7" id="KW-1133">Transmembrane helix</keyword>
<dbReference type="GO" id="GO:0003995">
    <property type="term" value="F:acyl-CoA dehydrogenase activity"/>
    <property type="evidence" value="ECO:0007669"/>
    <property type="project" value="InterPro"/>
</dbReference>
<dbReference type="PROSITE" id="PS00073">
    <property type="entry name" value="ACYL_COA_DH_2"/>
    <property type="match status" value="1"/>
</dbReference>
<evidence type="ECO:0000259" key="8">
    <source>
        <dbReference type="Pfam" id="PF00441"/>
    </source>
</evidence>
<dbReference type="FunFam" id="2.40.110.10:FF:000001">
    <property type="entry name" value="Acyl-CoA dehydrogenase, mitochondrial"/>
    <property type="match status" value="1"/>
</dbReference>
<name>A0A8I1ACR9_THEIN</name>
<evidence type="ECO:0000256" key="5">
    <source>
        <dbReference type="ARBA" id="ARBA00023002"/>
    </source>
</evidence>
<dbReference type="Gene3D" id="1.20.140.10">
    <property type="entry name" value="Butyryl-CoA Dehydrogenase, subunit A, domain 3"/>
    <property type="match status" value="1"/>
</dbReference>
<dbReference type="Proteomes" id="UP000633619">
    <property type="component" value="Unassembled WGS sequence"/>
</dbReference>
<gene>
    <name evidence="11" type="ORF">I8U20_08895</name>
</gene>
<dbReference type="PROSITE" id="PS00072">
    <property type="entry name" value="ACYL_COA_DH_1"/>
    <property type="match status" value="1"/>
</dbReference>
<dbReference type="EMBL" id="JAECVW010000004">
    <property type="protein sequence ID" value="MBH8595447.1"/>
    <property type="molecule type" value="Genomic_DNA"/>
</dbReference>
<dbReference type="InterPro" id="IPR006089">
    <property type="entry name" value="Acyl-CoA_DH_CS"/>
</dbReference>
<accession>A0A8I1ACR9</accession>
<keyword evidence="7" id="KW-0472">Membrane</keyword>
<dbReference type="GO" id="GO:0050660">
    <property type="term" value="F:flavin adenine dinucleotide binding"/>
    <property type="evidence" value="ECO:0007669"/>
    <property type="project" value="InterPro"/>
</dbReference>
<evidence type="ECO:0000256" key="3">
    <source>
        <dbReference type="ARBA" id="ARBA00022630"/>
    </source>
</evidence>
<sequence length="390" mass="42519">MSGTNKEANPGLCFQLSDEQLELKKWAHGFAEKEIRPIAAEYDEKEEFPMQVLEKAAKAGLTSYAAPAEYGGGGLTSVMAACLIAEELYWGCAGIATSLMVAGLAGLPLYYMGTEEQKKKWIPFLCDPETPRMGAMALTEPGAGSDVKAIKTRAEKDGNEWVINGRKCFITNGGIADLYVVFARTIPDAGYHGVSAFIVPKGTPGLSGGKKERKMGIRASHTGDVIFEDVRVPEENLLGEEHMAFFGAMQMLEKSRPVVAAGAVGVARAAYEYALEYAKNRVQFGRPIIKNQAISFMLAQMKTKIEAARLLTYRAADLADRGEPCTTEASMAKAFAAETAMEVTTNAVQILGGYGYMRDYPVEKWMRDAKILSIYEGTTQIQYKVITNSF</sequence>
<dbReference type="PANTHER" id="PTHR43884">
    <property type="entry name" value="ACYL-COA DEHYDROGENASE"/>
    <property type="match status" value="1"/>
</dbReference>
<dbReference type="PANTHER" id="PTHR43884:SF12">
    <property type="entry name" value="ISOVALERYL-COA DEHYDROGENASE, MITOCHONDRIAL-RELATED"/>
    <property type="match status" value="1"/>
</dbReference>
<keyword evidence="4 6" id="KW-0274">FAD</keyword>
<dbReference type="Gene3D" id="1.10.540.10">
    <property type="entry name" value="Acyl-CoA dehydrogenase/oxidase, N-terminal domain"/>
    <property type="match status" value="1"/>
</dbReference>
<dbReference type="InterPro" id="IPR036250">
    <property type="entry name" value="AcylCo_DH-like_C"/>
</dbReference>
<keyword evidence="3 6" id="KW-0285">Flavoprotein</keyword>
<evidence type="ECO:0000259" key="9">
    <source>
        <dbReference type="Pfam" id="PF02770"/>
    </source>
</evidence>
<dbReference type="SUPFAM" id="SSF47203">
    <property type="entry name" value="Acyl-CoA dehydrogenase C-terminal domain-like"/>
    <property type="match status" value="1"/>
</dbReference>
<evidence type="ECO:0000259" key="10">
    <source>
        <dbReference type="Pfam" id="PF02771"/>
    </source>
</evidence>
<feature type="domain" description="Acyl-CoA dehydrogenase/oxidase C-terminal" evidence="8">
    <location>
        <begin position="248"/>
        <end position="387"/>
    </location>
</feature>
<feature type="domain" description="Acyl-CoA dehydrogenase/oxidase N-terminal" evidence="10">
    <location>
        <begin position="17"/>
        <end position="127"/>
    </location>
</feature>
<dbReference type="Pfam" id="PF02771">
    <property type="entry name" value="Acyl-CoA_dh_N"/>
    <property type="match status" value="1"/>
</dbReference>
<evidence type="ECO:0000256" key="7">
    <source>
        <dbReference type="SAM" id="Phobius"/>
    </source>
</evidence>
<dbReference type="RefSeq" id="WP_121874073.1">
    <property type="nucleotide sequence ID" value="NZ_JACEIR010000005.1"/>
</dbReference>
<dbReference type="FunFam" id="1.20.140.10:FF:000004">
    <property type="entry name" value="Acyl-CoA dehydrogenase FadE25"/>
    <property type="match status" value="1"/>
</dbReference>
<dbReference type="InterPro" id="IPR037069">
    <property type="entry name" value="AcylCoA_DH/ox_N_sf"/>
</dbReference>
<evidence type="ECO:0000256" key="6">
    <source>
        <dbReference type="RuleBase" id="RU362125"/>
    </source>
</evidence>
<evidence type="ECO:0000256" key="2">
    <source>
        <dbReference type="ARBA" id="ARBA00009347"/>
    </source>
</evidence>
<comment type="caution">
    <text evidence="11">The sequence shown here is derived from an EMBL/GenBank/DDBJ whole genome shotgun (WGS) entry which is preliminary data.</text>
</comment>
<evidence type="ECO:0000313" key="11">
    <source>
        <dbReference type="EMBL" id="MBH8595447.1"/>
    </source>
</evidence>
<dbReference type="AlphaFoldDB" id="A0A8I1ACR9"/>
<dbReference type="InterPro" id="IPR046373">
    <property type="entry name" value="Acyl-CoA_Oxase/DH_mid-dom_sf"/>
</dbReference>
<dbReference type="PIRSF" id="PIRSF016578">
    <property type="entry name" value="HsaA"/>
    <property type="match status" value="1"/>
</dbReference>
<evidence type="ECO:0000313" key="12">
    <source>
        <dbReference type="Proteomes" id="UP000633619"/>
    </source>
</evidence>
<dbReference type="Gene3D" id="2.40.110.10">
    <property type="entry name" value="Butyryl-CoA Dehydrogenase, subunit A, domain 2"/>
    <property type="match status" value="1"/>
</dbReference>
<dbReference type="InterPro" id="IPR006091">
    <property type="entry name" value="Acyl-CoA_Oxase/DH_mid-dom"/>
</dbReference>
<feature type="transmembrane region" description="Helical" evidence="7">
    <location>
        <begin position="88"/>
        <end position="111"/>
    </location>
</feature>
<evidence type="ECO:0000256" key="1">
    <source>
        <dbReference type="ARBA" id="ARBA00001974"/>
    </source>
</evidence>
<keyword evidence="12" id="KW-1185">Reference proteome</keyword>